<comment type="similarity">
    <text evidence="1">Belongs to the protein-tyrosine phosphatase family.</text>
</comment>
<dbReference type="EMBL" id="JACXSI010000030">
    <property type="protein sequence ID" value="MBD3109205.1"/>
    <property type="molecule type" value="Genomic_DNA"/>
</dbReference>
<keyword evidence="3" id="KW-1185">Reference proteome</keyword>
<dbReference type="GO" id="GO:0004721">
    <property type="term" value="F:phosphoprotein phosphatase activity"/>
    <property type="evidence" value="ECO:0007669"/>
    <property type="project" value="InterPro"/>
</dbReference>
<reference evidence="2" key="1">
    <citation type="submission" date="2020-09" db="EMBL/GenBank/DDBJ databases">
        <title>Bacillus faecalis sp. nov., a moderately halophilic bacterium isolated from cow faeces.</title>
        <authorList>
            <person name="Jiang L."/>
            <person name="Lee J."/>
        </authorList>
    </citation>
    <scope>NUCLEOTIDE SEQUENCE</scope>
    <source>
        <strain evidence="2">AGMB 02131</strain>
    </source>
</reference>
<dbReference type="InterPro" id="IPR026893">
    <property type="entry name" value="Tyr/Ser_Pase_IphP-type"/>
</dbReference>
<proteinExistence type="inferred from homology"/>
<dbReference type="SUPFAM" id="SSF52799">
    <property type="entry name" value="(Phosphotyrosine protein) phosphatases II"/>
    <property type="match status" value="1"/>
</dbReference>
<sequence length="262" mass="30557">MRAEKKSDVVLPLKGAVNFRDMGGLQTSDGKYVKKGILFRAAELTGLTDEDINLLEKMNIKTIFDYRRDAEAVRKPDPPIKNAINERVPVMIDNNIAANMNAKDEEINRAFYERYTKEGFLNLYKTIPIQNPSYKRLMQLVKTPEKNLPLVHHCTGGRDRTGVGAMIILMTIGVPFETVLDDYLLSNKMLETFHNKVFEKAARFFNEEEMKQFKEGFLLQEEYLQTAYYSIIDTYRDFDVYLLEEFNIDEEVRNHIRRFCLV</sequence>
<organism evidence="2 3">
    <name type="scientific">Peribacillus faecalis</name>
    <dbReference type="NCBI Taxonomy" id="2772559"/>
    <lineage>
        <taxon>Bacteria</taxon>
        <taxon>Bacillati</taxon>
        <taxon>Bacillota</taxon>
        <taxon>Bacilli</taxon>
        <taxon>Bacillales</taxon>
        <taxon>Bacillaceae</taxon>
        <taxon>Peribacillus</taxon>
    </lineage>
</organism>
<accession>A0A927HAZ1</accession>
<protein>
    <submittedName>
        <fullName evidence="2">Tyrosine-protein phosphatase</fullName>
    </submittedName>
</protein>
<dbReference type="PANTHER" id="PTHR31126">
    <property type="entry name" value="TYROSINE-PROTEIN PHOSPHATASE"/>
    <property type="match status" value="1"/>
</dbReference>
<dbReference type="PANTHER" id="PTHR31126:SF1">
    <property type="entry name" value="TYROSINE SPECIFIC PROTEIN PHOSPHATASES DOMAIN-CONTAINING PROTEIN"/>
    <property type="match status" value="1"/>
</dbReference>
<evidence type="ECO:0000313" key="2">
    <source>
        <dbReference type="EMBL" id="MBD3109205.1"/>
    </source>
</evidence>
<dbReference type="Proteomes" id="UP000602076">
    <property type="component" value="Unassembled WGS sequence"/>
</dbReference>
<dbReference type="InterPro" id="IPR029021">
    <property type="entry name" value="Prot-tyrosine_phosphatase-like"/>
</dbReference>
<dbReference type="RefSeq" id="WP_190998745.1">
    <property type="nucleotide sequence ID" value="NZ_JACXSI010000030.1"/>
</dbReference>
<evidence type="ECO:0000313" key="3">
    <source>
        <dbReference type="Proteomes" id="UP000602076"/>
    </source>
</evidence>
<dbReference type="AlphaFoldDB" id="A0A927HAZ1"/>
<gene>
    <name evidence="2" type="ORF">IEO70_12690</name>
</gene>
<evidence type="ECO:0000256" key="1">
    <source>
        <dbReference type="ARBA" id="ARBA00009580"/>
    </source>
</evidence>
<dbReference type="Pfam" id="PF13350">
    <property type="entry name" value="Y_phosphatase3"/>
    <property type="match status" value="1"/>
</dbReference>
<comment type="caution">
    <text evidence="2">The sequence shown here is derived from an EMBL/GenBank/DDBJ whole genome shotgun (WGS) entry which is preliminary data.</text>
</comment>
<name>A0A927HAZ1_9BACI</name>
<dbReference type="Gene3D" id="3.90.190.10">
    <property type="entry name" value="Protein tyrosine phosphatase superfamily"/>
    <property type="match status" value="1"/>
</dbReference>